<dbReference type="Proteomes" id="UP000014155">
    <property type="component" value="Unassembled WGS sequence"/>
</dbReference>
<evidence type="ECO:0000313" key="5">
    <source>
        <dbReference type="EMBL" id="EMS72914.1"/>
    </source>
</evidence>
<dbReference type="InterPro" id="IPR018062">
    <property type="entry name" value="HTH_AraC-typ_CS"/>
</dbReference>
<sequence length="137" mass="15737">MDHKAAIQESIKYIEENLCEAINLNDIARKAYISEFYFHRLFRNATGSSVMEYVRERRLSASTDALSETDEKITDIAHRFQYGSEESFSRAFKKAYRISPREYRNTCNKNYSQKNTYTGMKKLTGSSAGVTTLSMAA</sequence>
<dbReference type="STRING" id="1195236.CTER_1113"/>
<dbReference type="PROSITE" id="PS01124">
    <property type="entry name" value="HTH_ARAC_FAMILY_2"/>
    <property type="match status" value="1"/>
</dbReference>
<dbReference type="InterPro" id="IPR050959">
    <property type="entry name" value="MarA-like"/>
</dbReference>
<feature type="domain" description="HTH araC/xylS-type" evidence="4">
    <location>
        <begin position="8"/>
        <end position="106"/>
    </location>
</feature>
<evidence type="ECO:0000313" key="6">
    <source>
        <dbReference type="Proteomes" id="UP000014155"/>
    </source>
</evidence>
<proteinExistence type="predicted"/>
<evidence type="ECO:0000256" key="1">
    <source>
        <dbReference type="ARBA" id="ARBA00023015"/>
    </source>
</evidence>
<comment type="caution">
    <text evidence="5">The sequence shown here is derived from an EMBL/GenBank/DDBJ whole genome shotgun (WGS) entry which is preliminary data.</text>
</comment>
<dbReference type="PATRIC" id="fig|1195236.3.peg.1409"/>
<keyword evidence="3" id="KW-0804">Transcription</keyword>
<gene>
    <name evidence="5" type="ORF">CTER_1113</name>
</gene>
<dbReference type="PANTHER" id="PTHR47504:SF5">
    <property type="entry name" value="RIGHT ORIGIN-BINDING PROTEIN"/>
    <property type="match status" value="1"/>
</dbReference>
<dbReference type="EMBL" id="AORV01000025">
    <property type="protein sequence ID" value="EMS72914.1"/>
    <property type="molecule type" value="Genomic_DNA"/>
</dbReference>
<dbReference type="eggNOG" id="COG2207">
    <property type="taxonomic scope" value="Bacteria"/>
</dbReference>
<accession>S0FUU4</accession>
<dbReference type="PRINTS" id="PR00032">
    <property type="entry name" value="HTHARAC"/>
</dbReference>
<dbReference type="InterPro" id="IPR018060">
    <property type="entry name" value="HTH_AraC"/>
</dbReference>
<dbReference type="InterPro" id="IPR020449">
    <property type="entry name" value="Tscrpt_reg_AraC-type_HTH"/>
</dbReference>
<evidence type="ECO:0000259" key="4">
    <source>
        <dbReference type="PROSITE" id="PS01124"/>
    </source>
</evidence>
<dbReference type="Gene3D" id="1.10.10.60">
    <property type="entry name" value="Homeodomain-like"/>
    <property type="match status" value="2"/>
</dbReference>
<organism evidence="5 6">
    <name type="scientific">Ruminiclostridium cellobioparum subsp. termitidis CT1112</name>
    <dbReference type="NCBI Taxonomy" id="1195236"/>
    <lineage>
        <taxon>Bacteria</taxon>
        <taxon>Bacillati</taxon>
        <taxon>Bacillota</taxon>
        <taxon>Clostridia</taxon>
        <taxon>Eubacteriales</taxon>
        <taxon>Oscillospiraceae</taxon>
        <taxon>Ruminiclostridium</taxon>
    </lineage>
</organism>
<evidence type="ECO:0000256" key="2">
    <source>
        <dbReference type="ARBA" id="ARBA00023125"/>
    </source>
</evidence>
<dbReference type="PANTHER" id="PTHR47504">
    <property type="entry name" value="RIGHT ORIGIN-BINDING PROTEIN"/>
    <property type="match status" value="1"/>
</dbReference>
<keyword evidence="2 5" id="KW-0238">DNA-binding</keyword>
<evidence type="ECO:0000256" key="3">
    <source>
        <dbReference type="ARBA" id="ARBA00023163"/>
    </source>
</evidence>
<dbReference type="Pfam" id="PF12833">
    <property type="entry name" value="HTH_18"/>
    <property type="match status" value="1"/>
</dbReference>
<keyword evidence="1" id="KW-0805">Transcription regulation</keyword>
<dbReference type="GO" id="GO:0003700">
    <property type="term" value="F:DNA-binding transcription factor activity"/>
    <property type="evidence" value="ECO:0007669"/>
    <property type="project" value="InterPro"/>
</dbReference>
<dbReference type="SMART" id="SM00342">
    <property type="entry name" value="HTH_ARAC"/>
    <property type="match status" value="1"/>
</dbReference>
<protein>
    <submittedName>
        <fullName evidence="5">AraC-type DNA-binding domain-containing protein</fullName>
    </submittedName>
</protein>
<name>S0FUU4_RUMCE</name>
<dbReference type="GO" id="GO:0043565">
    <property type="term" value="F:sequence-specific DNA binding"/>
    <property type="evidence" value="ECO:0007669"/>
    <property type="project" value="InterPro"/>
</dbReference>
<dbReference type="AlphaFoldDB" id="S0FUU4"/>
<keyword evidence="6" id="KW-1185">Reference proteome</keyword>
<dbReference type="SUPFAM" id="SSF46689">
    <property type="entry name" value="Homeodomain-like"/>
    <property type="match status" value="2"/>
</dbReference>
<dbReference type="InterPro" id="IPR009057">
    <property type="entry name" value="Homeodomain-like_sf"/>
</dbReference>
<dbReference type="PROSITE" id="PS00041">
    <property type="entry name" value="HTH_ARAC_FAMILY_1"/>
    <property type="match status" value="1"/>
</dbReference>
<reference evidence="5 6" key="1">
    <citation type="journal article" date="2013" name="Genome Announc.">
        <title>Draft Genome Sequence of the Cellulolytic, Mesophilic, Anaerobic Bacterium Clostridium termitidis Strain CT1112 (DSM 5398).</title>
        <authorList>
            <person name="Lal S."/>
            <person name="Ramachandran U."/>
            <person name="Zhang X."/>
            <person name="Munir R."/>
            <person name="Sparling R."/>
            <person name="Levin D.B."/>
        </authorList>
    </citation>
    <scope>NUCLEOTIDE SEQUENCE [LARGE SCALE GENOMIC DNA]</scope>
    <source>
        <strain evidence="5 6">CT1112</strain>
    </source>
</reference>
<dbReference type="RefSeq" id="WP_004624648.1">
    <property type="nucleotide sequence ID" value="NZ_AORV01000025.1"/>
</dbReference>